<accession>A0AA37BMB1</accession>
<dbReference type="Pfam" id="PF13560">
    <property type="entry name" value="HTH_31"/>
    <property type="match status" value="1"/>
</dbReference>
<dbReference type="AlphaFoldDB" id="A0AA37BMB1"/>
<feature type="domain" description="HTH cro/C1-type" evidence="1">
    <location>
        <begin position="17"/>
        <end position="71"/>
    </location>
</feature>
<name>A0AA37BMB1_9ACTN</name>
<organism evidence="2 3">
    <name type="scientific">Planomonospora parontospora</name>
    <dbReference type="NCBI Taxonomy" id="58119"/>
    <lineage>
        <taxon>Bacteria</taxon>
        <taxon>Bacillati</taxon>
        <taxon>Actinomycetota</taxon>
        <taxon>Actinomycetes</taxon>
        <taxon>Streptosporangiales</taxon>
        <taxon>Streptosporangiaceae</taxon>
        <taxon>Planomonospora</taxon>
    </lineage>
</organism>
<dbReference type="InterPro" id="IPR043917">
    <property type="entry name" value="DUF5753"/>
</dbReference>
<dbReference type="PROSITE" id="PS50943">
    <property type="entry name" value="HTH_CROC1"/>
    <property type="match status" value="1"/>
</dbReference>
<dbReference type="InterPro" id="IPR010982">
    <property type="entry name" value="Lambda_DNA-bd_dom_sf"/>
</dbReference>
<dbReference type="GO" id="GO:0003677">
    <property type="term" value="F:DNA binding"/>
    <property type="evidence" value="ECO:0007669"/>
    <property type="project" value="InterPro"/>
</dbReference>
<reference evidence="2" key="1">
    <citation type="journal article" date="2014" name="Int. J. Syst. Evol. Microbiol.">
        <title>Complete genome sequence of Corynebacterium casei LMG S-19264T (=DSM 44701T), isolated from a smear-ripened cheese.</title>
        <authorList>
            <consortium name="US DOE Joint Genome Institute (JGI-PGF)"/>
            <person name="Walter F."/>
            <person name="Albersmeier A."/>
            <person name="Kalinowski J."/>
            <person name="Ruckert C."/>
        </authorList>
    </citation>
    <scope>NUCLEOTIDE SEQUENCE</scope>
    <source>
        <strain evidence="2">JCM 3093</strain>
    </source>
</reference>
<comment type="caution">
    <text evidence="2">The sequence shown here is derived from an EMBL/GenBank/DDBJ whole genome shotgun (WGS) entry which is preliminary data.</text>
</comment>
<reference evidence="2" key="2">
    <citation type="submission" date="2022-09" db="EMBL/GenBank/DDBJ databases">
        <authorList>
            <person name="Sun Q."/>
            <person name="Ohkuma M."/>
        </authorList>
    </citation>
    <scope>NUCLEOTIDE SEQUENCE</scope>
    <source>
        <strain evidence="2">JCM 3093</strain>
    </source>
</reference>
<dbReference type="EMBL" id="BMQD01000023">
    <property type="protein sequence ID" value="GGK90767.1"/>
    <property type="molecule type" value="Genomic_DNA"/>
</dbReference>
<evidence type="ECO:0000313" key="2">
    <source>
        <dbReference type="EMBL" id="GGK90767.1"/>
    </source>
</evidence>
<dbReference type="SMART" id="SM00530">
    <property type="entry name" value="HTH_XRE"/>
    <property type="match status" value="1"/>
</dbReference>
<dbReference type="SUPFAM" id="SSF47413">
    <property type="entry name" value="lambda repressor-like DNA-binding domains"/>
    <property type="match status" value="1"/>
</dbReference>
<dbReference type="Gene3D" id="1.10.260.40">
    <property type="entry name" value="lambda repressor-like DNA-binding domains"/>
    <property type="match status" value="1"/>
</dbReference>
<protein>
    <submittedName>
        <fullName evidence="2">Transcriptional regulator</fullName>
    </submittedName>
</protein>
<dbReference type="RefSeq" id="WP_191897572.1">
    <property type="nucleotide sequence ID" value="NZ_BMQD01000023.1"/>
</dbReference>
<proteinExistence type="predicted"/>
<dbReference type="InterPro" id="IPR001387">
    <property type="entry name" value="Cro/C1-type_HTH"/>
</dbReference>
<evidence type="ECO:0000259" key="1">
    <source>
        <dbReference type="PROSITE" id="PS50943"/>
    </source>
</evidence>
<sequence>MARISPPLRLEKLGEHLRDLRDGRGLKLSDAAAATGMSVAKISRMENGTNQVTSGDVDNLLDVYEADEGTRIVCMQLVEQSQLPPWWKSHQKALYTPYIALETEAREKRSWQPLLIPGLLQTPEYARAVIAADRPWETTDLLTMLVRARMARKWVLTCDDPLMMHVVIGEEALRRPTGGQEVMARQLDHLLQVVERPNITVRIMPSSVGAHAGMAGPFLLLTFPDMPTALFRESGADGMIDQGPQVEEFEKRWHHIVAAALPPEASMDLIASIRGEAAHADLAVDHRV</sequence>
<gene>
    <name evidence="2" type="ORF">GCM10010126_57740</name>
</gene>
<dbReference type="Pfam" id="PF19054">
    <property type="entry name" value="DUF5753"/>
    <property type="match status" value="1"/>
</dbReference>
<dbReference type="CDD" id="cd00093">
    <property type="entry name" value="HTH_XRE"/>
    <property type="match status" value="1"/>
</dbReference>
<evidence type="ECO:0000313" key="3">
    <source>
        <dbReference type="Proteomes" id="UP000627984"/>
    </source>
</evidence>
<dbReference type="Proteomes" id="UP000627984">
    <property type="component" value="Unassembled WGS sequence"/>
</dbReference>